<reference evidence="1" key="1">
    <citation type="submission" date="2020-02" db="EMBL/GenBank/DDBJ databases">
        <authorList>
            <person name="Meier V. D."/>
        </authorList>
    </citation>
    <scope>NUCLEOTIDE SEQUENCE</scope>
    <source>
        <strain evidence="1">AVDCRST_MAG56</strain>
    </source>
</reference>
<gene>
    <name evidence="1" type="ORF">AVDCRST_MAG56-3385</name>
</gene>
<dbReference type="AlphaFoldDB" id="A0A6J4JFR0"/>
<accession>A0A6J4JFR0</accession>
<proteinExistence type="predicted"/>
<organism evidence="1">
    <name type="scientific">uncultured Cytophagales bacterium</name>
    <dbReference type="NCBI Taxonomy" id="158755"/>
    <lineage>
        <taxon>Bacteria</taxon>
        <taxon>Pseudomonadati</taxon>
        <taxon>Bacteroidota</taxon>
        <taxon>Sphingobacteriia</taxon>
        <taxon>Sphingobacteriales</taxon>
        <taxon>environmental samples</taxon>
    </lineage>
</organism>
<protein>
    <submittedName>
        <fullName evidence="1">Uncharacterized protein</fullName>
    </submittedName>
</protein>
<evidence type="ECO:0000313" key="1">
    <source>
        <dbReference type="EMBL" id="CAA9276025.1"/>
    </source>
</evidence>
<name>A0A6J4JFR0_9SPHI</name>
<dbReference type="EMBL" id="CADCTQ010000284">
    <property type="protein sequence ID" value="CAA9276025.1"/>
    <property type="molecule type" value="Genomic_DNA"/>
</dbReference>
<feature type="non-terminal residue" evidence="1">
    <location>
        <position position="53"/>
    </location>
</feature>
<sequence length="53" mass="5856">DNHCGISRGKRGAQISRHQRISLVSIFSKESADGLHRLALLPHPRQTLGPVML</sequence>
<feature type="non-terminal residue" evidence="1">
    <location>
        <position position="1"/>
    </location>
</feature>